<evidence type="ECO:0000256" key="5">
    <source>
        <dbReference type="PIRNR" id="PIRNR025007"/>
    </source>
</evidence>
<dbReference type="InterPro" id="IPR007225">
    <property type="entry name" value="EXOC6/Sec15"/>
</dbReference>
<evidence type="ECO:0000259" key="8">
    <source>
        <dbReference type="Pfam" id="PF20651"/>
    </source>
</evidence>
<name>A0AAD5VAM7_9APHY</name>
<protein>
    <recommendedName>
        <fullName evidence="5">Exocyst complex component SEC15</fullName>
    </recommendedName>
</protein>
<evidence type="ECO:0000259" key="7">
    <source>
        <dbReference type="Pfam" id="PF04091"/>
    </source>
</evidence>
<keyword evidence="2 5" id="KW-0813">Transport</keyword>
<gene>
    <name evidence="9" type="ORF">NLI96_g2594</name>
</gene>
<comment type="similarity">
    <text evidence="1 5">Belongs to the SEC15 family.</text>
</comment>
<keyword evidence="10" id="KW-1185">Reference proteome</keyword>
<evidence type="ECO:0000256" key="1">
    <source>
        <dbReference type="ARBA" id="ARBA00007944"/>
    </source>
</evidence>
<comment type="function">
    <text evidence="5">Component of the exocyst complex involved in the docking of exocytic vesicles with fusion sites on the plasma membrane.</text>
</comment>
<dbReference type="Pfam" id="PF04091">
    <property type="entry name" value="Sec15_C"/>
    <property type="match status" value="1"/>
</dbReference>
<dbReference type="InterPro" id="IPR048359">
    <property type="entry name" value="EXOC6_Sec15_N"/>
</dbReference>
<dbReference type="Proteomes" id="UP001212997">
    <property type="component" value="Unassembled WGS sequence"/>
</dbReference>
<dbReference type="GO" id="GO:0016020">
    <property type="term" value="C:membrane"/>
    <property type="evidence" value="ECO:0007669"/>
    <property type="project" value="TreeGrafter"/>
</dbReference>
<evidence type="ECO:0000256" key="4">
    <source>
        <dbReference type="ARBA" id="ARBA00023054"/>
    </source>
</evidence>
<feature type="compositionally biased region" description="Basic and acidic residues" evidence="6">
    <location>
        <begin position="754"/>
        <end position="769"/>
    </location>
</feature>
<dbReference type="PANTHER" id="PTHR12702">
    <property type="entry name" value="SEC15"/>
    <property type="match status" value="1"/>
</dbReference>
<evidence type="ECO:0000256" key="3">
    <source>
        <dbReference type="ARBA" id="ARBA00022483"/>
    </source>
</evidence>
<feature type="region of interest" description="Disordered" evidence="6">
    <location>
        <begin position="749"/>
        <end position="779"/>
    </location>
</feature>
<organism evidence="9 10">
    <name type="scientific">Meripilus lineatus</name>
    <dbReference type="NCBI Taxonomy" id="2056292"/>
    <lineage>
        <taxon>Eukaryota</taxon>
        <taxon>Fungi</taxon>
        <taxon>Dikarya</taxon>
        <taxon>Basidiomycota</taxon>
        <taxon>Agaricomycotina</taxon>
        <taxon>Agaricomycetes</taxon>
        <taxon>Polyporales</taxon>
        <taxon>Meripilaceae</taxon>
        <taxon>Meripilus</taxon>
    </lineage>
</organism>
<dbReference type="GO" id="GO:0006893">
    <property type="term" value="P:Golgi to plasma membrane transport"/>
    <property type="evidence" value="ECO:0007669"/>
    <property type="project" value="TreeGrafter"/>
</dbReference>
<dbReference type="GO" id="GO:0090522">
    <property type="term" value="P:vesicle tethering involved in exocytosis"/>
    <property type="evidence" value="ECO:0007669"/>
    <property type="project" value="UniProtKB-UniRule"/>
</dbReference>
<dbReference type="GO" id="GO:0000145">
    <property type="term" value="C:exocyst"/>
    <property type="evidence" value="ECO:0007669"/>
    <property type="project" value="UniProtKB-UniRule"/>
</dbReference>
<keyword evidence="4" id="KW-0175">Coiled coil</keyword>
<evidence type="ECO:0000256" key="2">
    <source>
        <dbReference type="ARBA" id="ARBA00022448"/>
    </source>
</evidence>
<comment type="caution">
    <text evidence="9">The sequence shown here is derived from an EMBL/GenBank/DDBJ whole genome shotgun (WGS) entry which is preliminary data.</text>
</comment>
<evidence type="ECO:0000313" key="10">
    <source>
        <dbReference type="Proteomes" id="UP001212997"/>
    </source>
</evidence>
<dbReference type="InterPro" id="IPR042045">
    <property type="entry name" value="EXOC6/Sec15_C_dom1"/>
</dbReference>
<dbReference type="GO" id="GO:0006886">
    <property type="term" value="P:intracellular protein transport"/>
    <property type="evidence" value="ECO:0007669"/>
    <property type="project" value="InterPro"/>
</dbReference>
<evidence type="ECO:0000256" key="6">
    <source>
        <dbReference type="SAM" id="MobiDB-lite"/>
    </source>
</evidence>
<dbReference type="InterPro" id="IPR042044">
    <property type="entry name" value="EXOC6PINT-1/Sec15/Tip20_C_dom2"/>
</dbReference>
<dbReference type="PANTHER" id="PTHR12702:SF0">
    <property type="entry name" value="EXOCYST COMPLEX COMPONENT 6"/>
    <property type="match status" value="1"/>
</dbReference>
<sequence>MPPRRRTQFTQENIDQQLQQIHLLDQSSSSENLEQLGPIIKQIHSNRQQDAYLRTVKTLIESKDAEIESICGDNYQEFIGSVSTLLSIKTYTTNLREKITTLDQNVSQVGKALVEKKRALLQSKKTASNLDEGIDTLQACLRVLDVVNRVGEMIKEGKYWSALRSLEEIGSMPPTSLSQTPLFQHLLSSLPSLRGQIKDAVTASVKHWLLDIRNVSAQVGLLALEAMDSRNRRWRSRRERDPLLKLSKVGSAVETITYEKVEYNVLDNEHIKVDFTPLYQCIHIYGALDALDEIRKSYQADRKAQSDLIIPQPLPLSSLQSVTQEIVGFFIIESHVLATTGNFRSERDVEELWEALVKGLTTAVEYSLKKEKEADSYLRAKEILLGFVMTLESYSYSTNGLHSFIILLFEKYVGLLETQYGKRFERIVLKDDDCIPMYVENTGERNSVLDTIWLDTEQRYQFENCAVPVSLPWSQGFYLCCQDIRSFVSSFYQFIEGVAQHHRSIDDLLSKSLNTLLADYISKSMAQRAEATSNLTQIAQIVTNLEHLQVACVELERALTNIRTSQRGGTIRITAAKSFESTLSWTLARVNSAIKSKLDDFFGLSEYDWTPPTRETSPSMYLYELVNWLTTVVDSLVIKETYKDKAFSAAVDYLASNLIDFLTGRNIPMVNENAISNILIDIDFLEEEFRRHGRPDLATAFVELRATAGIVMTDTVQEYLVPSMRQAAYGNVKPKRLQALLEKLARYGSQCRDSPSRDRGEKRRKEAEAVGRVFPGENR</sequence>
<dbReference type="Gene3D" id="1.10.357.30">
    <property type="entry name" value="Exocyst complex subunit Sec15 C-terminal domain, N-terminal subdomain"/>
    <property type="match status" value="1"/>
</dbReference>
<dbReference type="Gene3D" id="1.20.58.670">
    <property type="entry name" value="Dsl1p vesicle tethering complex, Tip20p subunit, domain D"/>
    <property type="match status" value="1"/>
</dbReference>
<dbReference type="Pfam" id="PF20651">
    <property type="entry name" value="EXOC6_Sec15_N"/>
    <property type="match status" value="1"/>
</dbReference>
<feature type="domain" description="Exocyst complex subunit EXOC6/Sec15 C-terminal" evidence="7">
    <location>
        <begin position="401"/>
        <end position="743"/>
    </location>
</feature>
<feature type="domain" description="Exocyst complex component EXOC6/Sec15 N-terminal" evidence="8">
    <location>
        <begin position="56"/>
        <end position="223"/>
    </location>
</feature>
<dbReference type="InterPro" id="IPR046361">
    <property type="entry name" value="EXOC6/Sec15_C"/>
</dbReference>
<evidence type="ECO:0000313" key="9">
    <source>
        <dbReference type="EMBL" id="KAJ3488785.1"/>
    </source>
</evidence>
<dbReference type="EMBL" id="JANAWD010000059">
    <property type="protein sequence ID" value="KAJ3488785.1"/>
    <property type="molecule type" value="Genomic_DNA"/>
</dbReference>
<keyword evidence="3 5" id="KW-0268">Exocytosis</keyword>
<accession>A0AAD5VAM7</accession>
<proteinExistence type="inferred from homology"/>
<reference evidence="9" key="1">
    <citation type="submission" date="2022-07" db="EMBL/GenBank/DDBJ databases">
        <title>Genome Sequence of Physisporinus lineatus.</title>
        <authorList>
            <person name="Buettner E."/>
        </authorList>
    </citation>
    <scope>NUCLEOTIDE SEQUENCE</scope>
    <source>
        <strain evidence="9">VT162</strain>
    </source>
</reference>
<dbReference type="PIRSF" id="PIRSF025007">
    <property type="entry name" value="Sec15"/>
    <property type="match status" value="1"/>
</dbReference>
<dbReference type="AlphaFoldDB" id="A0AAD5VAM7"/>